<evidence type="ECO:0000256" key="1">
    <source>
        <dbReference type="SAM" id="MobiDB-lite"/>
    </source>
</evidence>
<proteinExistence type="predicted"/>
<comment type="caution">
    <text evidence="3">The sequence shown here is derived from an EMBL/GenBank/DDBJ whole genome shotgun (WGS) entry which is preliminary data.</text>
</comment>
<dbReference type="Proteomes" id="UP001183388">
    <property type="component" value="Unassembled WGS sequence"/>
</dbReference>
<feature type="region of interest" description="Disordered" evidence="1">
    <location>
        <begin position="1"/>
        <end position="35"/>
    </location>
</feature>
<feature type="transmembrane region" description="Helical" evidence="2">
    <location>
        <begin position="47"/>
        <end position="69"/>
    </location>
</feature>
<evidence type="ECO:0000313" key="3">
    <source>
        <dbReference type="EMBL" id="MDT0305884.1"/>
    </source>
</evidence>
<keyword evidence="2" id="KW-0472">Membrane</keyword>
<evidence type="ECO:0000313" key="4">
    <source>
        <dbReference type="Proteomes" id="UP001183388"/>
    </source>
</evidence>
<keyword evidence="4" id="KW-1185">Reference proteome</keyword>
<accession>A0ABU2L2V2</accession>
<dbReference type="RefSeq" id="WP_311628797.1">
    <property type="nucleotide sequence ID" value="NZ_JAVREN010000003.1"/>
</dbReference>
<dbReference type="Pfam" id="PF19621">
    <property type="entry name" value="DUF6126"/>
    <property type="match status" value="1"/>
</dbReference>
<protein>
    <submittedName>
        <fullName evidence="3">DUF6126 family protein</fullName>
    </submittedName>
</protein>
<gene>
    <name evidence="3" type="ORF">RM780_02760</name>
</gene>
<sequence>MPASRPAERPASTPGSDPEAVPRSASGAAPDPVPARRRVLDRIPRGLWIRVLLYGLVGHVFAAFLILLFELGARQ</sequence>
<name>A0ABU2L2V2_9ACTN</name>
<dbReference type="InterPro" id="IPR046129">
    <property type="entry name" value="DUF6126"/>
</dbReference>
<keyword evidence="2" id="KW-0812">Transmembrane</keyword>
<dbReference type="EMBL" id="JAVREN010000003">
    <property type="protein sequence ID" value="MDT0305884.1"/>
    <property type="molecule type" value="Genomic_DNA"/>
</dbReference>
<keyword evidence="2" id="KW-1133">Transmembrane helix</keyword>
<reference evidence="4" key="1">
    <citation type="submission" date="2023-07" db="EMBL/GenBank/DDBJ databases">
        <title>30 novel species of actinomycetes from the DSMZ collection.</title>
        <authorList>
            <person name="Nouioui I."/>
        </authorList>
    </citation>
    <scope>NUCLEOTIDE SEQUENCE [LARGE SCALE GENOMIC DNA]</scope>
    <source>
        <strain evidence="4">DSM 44917</strain>
    </source>
</reference>
<evidence type="ECO:0000256" key="2">
    <source>
        <dbReference type="SAM" id="Phobius"/>
    </source>
</evidence>
<organism evidence="3 4">
    <name type="scientific">Streptomyces boetiae</name>
    <dbReference type="NCBI Taxonomy" id="3075541"/>
    <lineage>
        <taxon>Bacteria</taxon>
        <taxon>Bacillati</taxon>
        <taxon>Actinomycetota</taxon>
        <taxon>Actinomycetes</taxon>
        <taxon>Kitasatosporales</taxon>
        <taxon>Streptomycetaceae</taxon>
        <taxon>Streptomyces</taxon>
    </lineage>
</organism>